<protein>
    <submittedName>
        <fullName evidence="2">Uncharacterized protein</fullName>
    </submittedName>
</protein>
<dbReference type="InParanoid" id="A0A0G4GQF5"/>
<keyword evidence="3" id="KW-1185">Reference proteome</keyword>
<dbReference type="VEuPathDB" id="CryptoDB:Vbra_18345"/>
<proteinExistence type="predicted"/>
<evidence type="ECO:0000256" key="1">
    <source>
        <dbReference type="SAM" id="MobiDB-lite"/>
    </source>
</evidence>
<accession>A0A0G4GQF5</accession>
<dbReference type="AlphaFoldDB" id="A0A0G4GQF5"/>
<gene>
    <name evidence="2" type="ORF">Vbra_18345</name>
</gene>
<evidence type="ECO:0000313" key="3">
    <source>
        <dbReference type="Proteomes" id="UP000041254"/>
    </source>
</evidence>
<sequence>MHMQSSRGVRVRIATGLRATNTSSPPQPACRATATTPPLGHHAHTGRPDSGPGMCSSTRMLFFLVAFAIPCPPSLVASQPVSRPSLNQSITPSLPV</sequence>
<feature type="region of interest" description="Disordered" evidence="1">
    <location>
        <begin position="15"/>
        <end position="52"/>
    </location>
</feature>
<feature type="region of interest" description="Disordered" evidence="1">
    <location>
        <begin position="77"/>
        <end position="96"/>
    </location>
</feature>
<organism evidence="2 3">
    <name type="scientific">Vitrella brassicaformis (strain CCMP3155)</name>
    <dbReference type="NCBI Taxonomy" id="1169540"/>
    <lineage>
        <taxon>Eukaryota</taxon>
        <taxon>Sar</taxon>
        <taxon>Alveolata</taxon>
        <taxon>Colpodellida</taxon>
        <taxon>Vitrellaceae</taxon>
        <taxon>Vitrella</taxon>
    </lineage>
</organism>
<dbReference type="EMBL" id="CDMY01000759">
    <property type="protein sequence ID" value="CEM32675.1"/>
    <property type="molecule type" value="Genomic_DNA"/>
</dbReference>
<reference evidence="2 3" key="1">
    <citation type="submission" date="2014-11" db="EMBL/GenBank/DDBJ databases">
        <authorList>
            <person name="Zhu J."/>
            <person name="Qi W."/>
            <person name="Song R."/>
        </authorList>
    </citation>
    <scope>NUCLEOTIDE SEQUENCE [LARGE SCALE GENOMIC DNA]</scope>
</reference>
<evidence type="ECO:0000313" key="2">
    <source>
        <dbReference type="EMBL" id="CEM32675.1"/>
    </source>
</evidence>
<dbReference type="Proteomes" id="UP000041254">
    <property type="component" value="Unassembled WGS sequence"/>
</dbReference>
<name>A0A0G4GQF5_VITBC</name>